<dbReference type="EMBL" id="CM015734">
    <property type="protein sequence ID" value="KAF3706450.1"/>
    <property type="molecule type" value="Genomic_DNA"/>
</dbReference>
<keyword evidence="2" id="KW-1185">Reference proteome</keyword>
<organism evidence="1 2">
    <name type="scientific">Channa argus</name>
    <name type="common">Northern snakehead</name>
    <name type="synonym">Ophicephalus argus</name>
    <dbReference type="NCBI Taxonomy" id="215402"/>
    <lineage>
        <taxon>Eukaryota</taxon>
        <taxon>Metazoa</taxon>
        <taxon>Chordata</taxon>
        <taxon>Craniata</taxon>
        <taxon>Vertebrata</taxon>
        <taxon>Euteleostomi</taxon>
        <taxon>Actinopterygii</taxon>
        <taxon>Neopterygii</taxon>
        <taxon>Teleostei</taxon>
        <taxon>Neoteleostei</taxon>
        <taxon>Acanthomorphata</taxon>
        <taxon>Anabantaria</taxon>
        <taxon>Anabantiformes</taxon>
        <taxon>Channoidei</taxon>
        <taxon>Channidae</taxon>
        <taxon>Channa</taxon>
    </lineage>
</organism>
<sequence>MLVVGTTSLTAQEEEKAIQQTPVMIIRVVAISLKMAIHPEPGSAGGFFC</sequence>
<gene>
    <name evidence="1" type="ORF">EXN66_Car022142</name>
</gene>
<evidence type="ECO:0000313" key="2">
    <source>
        <dbReference type="Proteomes" id="UP000503349"/>
    </source>
</evidence>
<reference evidence="1 2" key="1">
    <citation type="submission" date="2019-02" db="EMBL/GenBank/DDBJ databases">
        <title>Opniocepnalus argus genome.</title>
        <authorList>
            <person name="Zhou C."/>
            <person name="Xiao S."/>
        </authorList>
    </citation>
    <scope>NUCLEOTIDE SEQUENCE [LARGE SCALE GENOMIC DNA]</scope>
    <source>
        <strain evidence="1">OARG1902GOOAL</strain>
        <tissue evidence="1">Muscle</tissue>
    </source>
</reference>
<reference evidence="2" key="2">
    <citation type="submission" date="2019-02" db="EMBL/GenBank/DDBJ databases">
        <title>Opniocepnalus argus Var Kimnra genome.</title>
        <authorList>
            <person name="Zhou C."/>
            <person name="Xiao S."/>
        </authorList>
    </citation>
    <scope>NUCLEOTIDE SEQUENCE [LARGE SCALE GENOMIC DNA]</scope>
</reference>
<accession>A0A6G1QUR5</accession>
<name>A0A6G1QUR5_CHAAH</name>
<dbReference type="Proteomes" id="UP000503349">
    <property type="component" value="Chromosome 23"/>
</dbReference>
<protein>
    <submittedName>
        <fullName evidence="1">Uncharacterized protein</fullName>
    </submittedName>
</protein>
<proteinExistence type="predicted"/>
<evidence type="ECO:0000313" key="1">
    <source>
        <dbReference type="EMBL" id="KAF3706450.1"/>
    </source>
</evidence>
<dbReference type="AlphaFoldDB" id="A0A6G1QUR5"/>